<dbReference type="EMBL" id="JAPFQI010000005">
    <property type="protein sequence ID" value="MCW8085822.1"/>
    <property type="molecule type" value="Genomic_DNA"/>
</dbReference>
<reference evidence="1 2" key="1">
    <citation type="submission" date="2022-10" db="EMBL/GenBank/DDBJ databases">
        <title>Roseococcus glaciei nov., sp. nov., isolated from glacier.</title>
        <authorList>
            <person name="Liu Q."/>
            <person name="Xin Y.-H."/>
        </authorList>
    </citation>
    <scope>NUCLEOTIDE SEQUENCE [LARGE SCALE GENOMIC DNA]</scope>
    <source>
        <strain evidence="1 2">MDT2-1-1</strain>
    </source>
</reference>
<dbReference type="InterPro" id="IPR000246">
    <property type="entry name" value="Peptidase_T2"/>
</dbReference>
<dbReference type="PANTHER" id="PTHR10188:SF6">
    <property type="entry name" value="N(4)-(BETA-N-ACETYLGLUCOSAMINYL)-L-ASPARAGINASE"/>
    <property type="match status" value="1"/>
</dbReference>
<dbReference type="Proteomes" id="UP001526430">
    <property type="component" value="Unassembled WGS sequence"/>
</dbReference>
<sequence length="303" mass="30739">MGWTIAIHGGAGTIARAEMNAGQEAAHRDALHAALEAGAAVLREGGAAEEAVLAAVSSMEDCPLFNAGHGATLTAAGHAELDAALMLDDGRAGAVTGARRIRNPVRAAQAVMRHTKHVLLQGEAADGLAAECGLPLAESGYFVTPHRLAQLEAARRDGELVLDHDGRMGTVGAVARDAIGALAAATSTGGMTNKRPGRVGDSPVIGAGTWADGRVAVSCTGTGEAFLRCAAAHEVAARMRLAGEDLGAATRFVVEQAVPEAGGSGGLIAVDAAGHFALPFNTSGMYRGVWRDGDAPEVAIFRD</sequence>
<keyword evidence="2" id="KW-1185">Reference proteome</keyword>
<dbReference type="SUPFAM" id="SSF56235">
    <property type="entry name" value="N-terminal nucleophile aminohydrolases (Ntn hydrolases)"/>
    <property type="match status" value="1"/>
</dbReference>
<name>A0ABT3NUI7_9PROT</name>
<dbReference type="InterPro" id="IPR029055">
    <property type="entry name" value="Ntn_hydrolases_N"/>
</dbReference>
<organism evidence="1 2">
    <name type="scientific">Sabulicella glaciei</name>
    <dbReference type="NCBI Taxonomy" id="2984948"/>
    <lineage>
        <taxon>Bacteria</taxon>
        <taxon>Pseudomonadati</taxon>
        <taxon>Pseudomonadota</taxon>
        <taxon>Alphaproteobacteria</taxon>
        <taxon>Acetobacterales</taxon>
        <taxon>Acetobacteraceae</taxon>
        <taxon>Sabulicella</taxon>
    </lineage>
</organism>
<dbReference type="Gene3D" id="3.60.20.30">
    <property type="entry name" value="(Glycosyl)asparaginase"/>
    <property type="match status" value="1"/>
</dbReference>
<protein>
    <submittedName>
        <fullName evidence="1">Isoaspartyl peptidase/L-asparaginase</fullName>
    </submittedName>
</protein>
<dbReference type="CDD" id="cd04701">
    <property type="entry name" value="Asparaginase_2"/>
    <property type="match status" value="1"/>
</dbReference>
<accession>A0ABT3NUI7</accession>
<proteinExistence type="predicted"/>
<dbReference type="RefSeq" id="WP_301589773.1">
    <property type="nucleotide sequence ID" value="NZ_JAPFQI010000005.1"/>
</dbReference>
<comment type="caution">
    <text evidence="1">The sequence shown here is derived from an EMBL/GenBank/DDBJ whole genome shotgun (WGS) entry which is preliminary data.</text>
</comment>
<gene>
    <name evidence="1" type="ORF">OF850_09315</name>
</gene>
<dbReference type="Pfam" id="PF01112">
    <property type="entry name" value="Asparaginase_2"/>
    <property type="match status" value="1"/>
</dbReference>
<evidence type="ECO:0000313" key="1">
    <source>
        <dbReference type="EMBL" id="MCW8085822.1"/>
    </source>
</evidence>
<evidence type="ECO:0000313" key="2">
    <source>
        <dbReference type="Proteomes" id="UP001526430"/>
    </source>
</evidence>
<dbReference type="PANTHER" id="PTHR10188">
    <property type="entry name" value="L-ASPARAGINASE"/>
    <property type="match status" value="1"/>
</dbReference>